<comment type="similarity">
    <text evidence="1">Belongs to the AfsR/DnrI/RedD regulatory family.</text>
</comment>
<name>A0A7W7FW46_9PSEU</name>
<dbReference type="InterPro" id="IPR016032">
    <property type="entry name" value="Sig_transdc_resp-reg_C-effctor"/>
</dbReference>
<keyword evidence="2" id="KW-0805">Transcription regulation</keyword>
<dbReference type="GO" id="GO:0006355">
    <property type="term" value="P:regulation of DNA-templated transcription"/>
    <property type="evidence" value="ECO:0007669"/>
    <property type="project" value="InterPro"/>
</dbReference>
<evidence type="ECO:0000256" key="6">
    <source>
        <dbReference type="SAM" id="MobiDB-lite"/>
    </source>
</evidence>
<dbReference type="SMART" id="SM00421">
    <property type="entry name" value="HTH_LUXR"/>
    <property type="match status" value="1"/>
</dbReference>
<dbReference type="InterPro" id="IPR005158">
    <property type="entry name" value="BTAD"/>
</dbReference>
<evidence type="ECO:0000313" key="8">
    <source>
        <dbReference type="EMBL" id="MBB4679685.1"/>
    </source>
</evidence>
<dbReference type="InterPro" id="IPR036388">
    <property type="entry name" value="WH-like_DNA-bd_sf"/>
</dbReference>
<evidence type="ECO:0000256" key="1">
    <source>
        <dbReference type="ARBA" id="ARBA00005820"/>
    </source>
</evidence>
<dbReference type="SUPFAM" id="SSF48452">
    <property type="entry name" value="TPR-like"/>
    <property type="match status" value="1"/>
</dbReference>
<dbReference type="GO" id="GO:0003677">
    <property type="term" value="F:DNA binding"/>
    <property type="evidence" value="ECO:0007669"/>
    <property type="project" value="UniProtKB-UniRule"/>
</dbReference>
<dbReference type="InterPro" id="IPR011990">
    <property type="entry name" value="TPR-like_helical_dom_sf"/>
</dbReference>
<evidence type="ECO:0000256" key="2">
    <source>
        <dbReference type="ARBA" id="ARBA00023015"/>
    </source>
</evidence>
<feature type="DNA-binding region" description="OmpR/PhoB-type" evidence="5">
    <location>
        <begin position="1"/>
        <end position="98"/>
    </location>
</feature>
<dbReference type="SMART" id="SM00862">
    <property type="entry name" value="Trans_reg_C"/>
    <property type="match status" value="1"/>
</dbReference>
<reference evidence="8 9" key="1">
    <citation type="submission" date="2020-08" db="EMBL/GenBank/DDBJ databases">
        <title>Sequencing the genomes of 1000 actinobacteria strains.</title>
        <authorList>
            <person name="Klenk H.-P."/>
        </authorList>
    </citation>
    <scope>NUCLEOTIDE SEQUENCE [LARGE SCALE GENOMIC DNA]</scope>
    <source>
        <strain evidence="8 9">DSM 44230</strain>
    </source>
</reference>
<dbReference type="Pfam" id="PF00486">
    <property type="entry name" value="Trans_reg_C"/>
    <property type="match status" value="1"/>
</dbReference>
<dbReference type="Gene3D" id="1.10.10.10">
    <property type="entry name" value="Winged helix-like DNA-binding domain superfamily/Winged helix DNA-binding domain"/>
    <property type="match status" value="2"/>
</dbReference>
<keyword evidence="3 5" id="KW-0238">DNA-binding</keyword>
<feature type="region of interest" description="Disordered" evidence="6">
    <location>
        <begin position="1131"/>
        <end position="1151"/>
    </location>
</feature>
<sequence>MAAPVDDLCVGVLGPVRVLAGAQEHALGPARQRAVFAALAACPGRLIPRADLIRAVWGESPPVSAMGSVYTYVSGLRRCLGEHAGLLASTEVGYALRVRPEQVDAVAFDRLRQAADRRAAGDPAGAVADYDAALRLWRGEPYGGIPGPFAEAERARLTELHVLVRERRARALVALGADPEVIADLAALVHEHPLRESPRVALLRALAAAGRRAEALAVYHDGRQLLRAELGVPPGPELRQAYQRLLECDGEAVPRRARPPLLGRSAELARLRALLSTPGAHGGGRAVWVEGPAGIGKSALLAAALDRVAAAGRLVRQVGVDELDELDVEALCARAPLVLVLDDADRTAAPSAWRELVAATARLPLVLVGAGRSGRPAHGARAAVTEHGHPVLTVGPLGADGVAELVGAVAGARPGPTLARLADCAGGNPLYLRELIQAVLAAGALRVAGEIAEIDETVPFALPAALVAVVRGDLACLGEPVRELLRWASVLGAEVSVAELALVTGRGPAELVALVEQAVAAGVLADVRGALEVRPTLIREVVYDAIPAATRTRMHAGAARALARAGGLLDRVACQLLAVTPIEAGWMIDWLVAHAAELGHRLPAQAVELFGRALHGAGVRGADRETLTATLVQVLCTLNRDSERQAKEVIAATGDPDRAAHMRQLLAAMLHGRGETGSARQVLAAGLGQPGTPAVWRVRHRVLLARMDRGALTDLAAAEDQAVATHAAALGAGDHALRAHALQTLWHVHSLRRDHAMALRSVDEALAVVGGRAELAGLRLDLLDNRIFSLHCLDRLAEVPPTLAAARGHTMAALPIELQITAAAQYYWQGRWAEARAELESLPANGGASLREPGRLGRNWHGLVALIACRQDDRARAAAGLALLAEAPPGELECPDFALAALALAAEQRGEPRRAVAVLARLLTDRDRPVLPRHHWLPDLVRLAMSLGDRAMARAATTRAAREAEAEVQPAGGWAAWQRCQSLFTGDPEPARLAVAHYRTVGRRVELAAALAELGGVHAAGGRSEAARAALAEAVELHRSFGAHWDLGGLTARLARLGDPPAAAGESGRVNPWSGLTAVEQRIVRGIADGESDSVIADSLAVPPRVVEAYLKRALGKLRIATRSEIRELVRQDNQRGRQASDRQMNPERSA</sequence>
<organism evidence="8 9">
    <name type="scientific">Crossiella cryophila</name>
    <dbReference type="NCBI Taxonomy" id="43355"/>
    <lineage>
        <taxon>Bacteria</taxon>
        <taxon>Bacillati</taxon>
        <taxon>Actinomycetota</taxon>
        <taxon>Actinomycetes</taxon>
        <taxon>Pseudonocardiales</taxon>
        <taxon>Pseudonocardiaceae</taxon>
        <taxon>Crossiella</taxon>
    </lineage>
</organism>
<dbReference type="AlphaFoldDB" id="A0A7W7FW46"/>
<dbReference type="InterPro" id="IPR000792">
    <property type="entry name" value="Tscrpt_reg_LuxR_C"/>
</dbReference>
<comment type="caution">
    <text evidence="8">The sequence shown here is derived from an EMBL/GenBank/DDBJ whole genome shotgun (WGS) entry which is preliminary data.</text>
</comment>
<protein>
    <submittedName>
        <fullName evidence="8">DNA-binding SARP family transcriptional activator/DNA-binding CsgD family transcriptional regulator</fullName>
    </submittedName>
</protein>
<dbReference type="PANTHER" id="PTHR35807:SF1">
    <property type="entry name" value="TRANSCRIPTIONAL REGULATOR REDD"/>
    <property type="match status" value="1"/>
</dbReference>
<proteinExistence type="inferred from homology"/>
<dbReference type="SUPFAM" id="SSF46894">
    <property type="entry name" value="C-terminal effector domain of the bipartite response regulators"/>
    <property type="match status" value="2"/>
</dbReference>
<evidence type="ECO:0000256" key="4">
    <source>
        <dbReference type="ARBA" id="ARBA00023163"/>
    </source>
</evidence>
<feature type="compositionally biased region" description="Basic and acidic residues" evidence="6">
    <location>
        <begin position="1131"/>
        <end position="1141"/>
    </location>
</feature>
<dbReference type="SUPFAM" id="SSF52540">
    <property type="entry name" value="P-loop containing nucleoside triphosphate hydrolases"/>
    <property type="match status" value="1"/>
</dbReference>
<dbReference type="Pfam" id="PF03704">
    <property type="entry name" value="BTAD"/>
    <property type="match status" value="1"/>
</dbReference>
<gene>
    <name evidence="8" type="ORF">HNR67_005803</name>
</gene>
<dbReference type="InterPro" id="IPR027417">
    <property type="entry name" value="P-loop_NTPase"/>
</dbReference>
<dbReference type="PROSITE" id="PS51755">
    <property type="entry name" value="OMPR_PHOB"/>
    <property type="match status" value="1"/>
</dbReference>
<dbReference type="Pfam" id="PF13191">
    <property type="entry name" value="AAA_16"/>
    <property type="match status" value="1"/>
</dbReference>
<dbReference type="Gene3D" id="1.25.40.10">
    <property type="entry name" value="Tetratricopeptide repeat domain"/>
    <property type="match status" value="1"/>
</dbReference>
<evidence type="ECO:0000313" key="9">
    <source>
        <dbReference type="Proteomes" id="UP000533598"/>
    </source>
</evidence>
<dbReference type="EMBL" id="JACHMH010000001">
    <property type="protein sequence ID" value="MBB4679685.1"/>
    <property type="molecule type" value="Genomic_DNA"/>
</dbReference>
<dbReference type="InterPro" id="IPR001867">
    <property type="entry name" value="OmpR/PhoB-type_DNA-bd"/>
</dbReference>
<dbReference type="InterPro" id="IPR041664">
    <property type="entry name" value="AAA_16"/>
</dbReference>
<evidence type="ECO:0000256" key="3">
    <source>
        <dbReference type="ARBA" id="ARBA00023125"/>
    </source>
</evidence>
<keyword evidence="4" id="KW-0804">Transcription</keyword>
<dbReference type="GO" id="GO:0000160">
    <property type="term" value="P:phosphorelay signal transduction system"/>
    <property type="evidence" value="ECO:0007669"/>
    <property type="project" value="InterPro"/>
</dbReference>
<evidence type="ECO:0000259" key="7">
    <source>
        <dbReference type="PROSITE" id="PS51755"/>
    </source>
</evidence>
<dbReference type="SMART" id="SM01043">
    <property type="entry name" value="BTAD"/>
    <property type="match status" value="1"/>
</dbReference>
<feature type="compositionally biased region" description="Polar residues" evidence="6">
    <location>
        <begin position="1142"/>
        <end position="1151"/>
    </location>
</feature>
<dbReference type="RefSeq" id="WP_185005404.1">
    <property type="nucleotide sequence ID" value="NZ_JACHMH010000001.1"/>
</dbReference>
<dbReference type="PANTHER" id="PTHR35807">
    <property type="entry name" value="TRANSCRIPTIONAL REGULATOR REDD-RELATED"/>
    <property type="match status" value="1"/>
</dbReference>
<feature type="domain" description="OmpR/PhoB-type" evidence="7">
    <location>
        <begin position="1"/>
        <end position="98"/>
    </location>
</feature>
<dbReference type="CDD" id="cd15831">
    <property type="entry name" value="BTAD"/>
    <property type="match status" value="1"/>
</dbReference>
<dbReference type="InterPro" id="IPR051677">
    <property type="entry name" value="AfsR-DnrI-RedD_regulator"/>
</dbReference>
<dbReference type="Proteomes" id="UP000533598">
    <property type="component" value="Unassembled WGS sequence"/>
</dbReference>
<accession>A0A7W7FW46</accession>
<evidence type="ECO:0000256" key="5">
    <source>
        <dbReference type="PROSITE-ProRule" id="PRU01091"/>
    </source>
</evidence>
<keyword evidence="9" id="KW-1185">Reference proteome</keyword>